<dbReference type="OrthoDB" id="1551454at2"/>
<proteinExistence type="predicted"/>
<evidence type="ECO:0000313" key="2">
    <source>
        <dbReference type="EMBL" id="RUS57655.1"/>
    </source>
</evidence>
<sequence length="312" mass="34651">MLNKLNHFIQRWMPILTPLSLVVGVILEDIGQHLLFLVAWLFAFMTLVSGLKMNFRDVKVFTKYPKTILFTIAFLHILMPLWAYGLSQWVFDDHLLTIGFILSVAVPTGVTSVIWVTIGRGNIPLCLAIILIDTLLAPIIMPALLHLFVGETIQIDTMGLIMDLIWMIVLPSLLGIVINEVSKGQIQRKYGAVLSPLSKLCLFGVIMINSSAIAPYLKNINSELALVIGIVFALAVSGYLIAFIIGYIVWKDRTIATTFLFTAGMRNIAVGVIIATTYFPAKVAMPVVFGMLFQQILASVFNKLNERQVTKV</sequence>
<name>A0A433RWK5_9BACL</name>
<dbReference type="PANTHER" id="PTHR10361:SF28">
    <property type="entry name" value="P3 PROTEIN-RELATED"/>
    <property type="match status" value="1"/>
</dbReference>
<protein>
    <recommendedName>
        <fullName evidence="4">Bile acid:sodium symporter</fullName>
    </recommendedName>
</protein>
<dbReference type="AlphaFoldDB" id="A0A433RWK5"/>
<reference evidence="2 3" key="1">
    <citation type="submission" date="2014-11" db="EMBL/GenBank/DDBJ databases">
        <title>Genome sequence and analysis of novel Kurthia sp.</title>
        <authorList>
            <person name="Lawson J.N."/>
            <person name="Gonzalez J.E."/>
            <person name="Rinauldi L."/>
            <person name="Xuan Z."/>
            <person name="Firman A."/>
            <person name="Shaddox L."/>
            <person name="Trudeau A."/>
            <person name="Shah S."/>
            <person name="Reiman D."/>
        </authorList>
    </citation>
    <scope>NUCLEOTIDE SEQUENCE [LARGE SCALE GENOMIC DNA]</scope>
    <source>
        <strain evidence="2 3">3B1D</strain>
    </source>
</reference>
<dbReference type="Gene3D" id="1.20.1530.20">
    <property type="match status" value="1"/>
</dbReference>
<keyword evidence="1" id="KW-1133">Transmembrane helix</keyword>
<evidence type="ECO:0008006" key="4">
    <source>
        <dbReference type="Google" id="ProtNLM"/>
    </source>
</evidence>
<keyword evidence="1" id="KW-0812">Transmembrane</keyword>
<evidence type="ECO:0000313" key="3">
    <source>
        <dbReference type="Proteomes" id="UP000288623"/>
    </source>
</evidence>
<feature type="transmembrane region" description="Helical" evidence="1">
    <location>
        <begin position="125"/>
        <end position="148"/>
    </location>
</feature>
<gene>
    <name evidence="2" type="ORF">QI30_04475</name>
</gene>
<feature type="transmembrane region" description="Helical" evidence="1">
    <location>
        <begin position="96"/>
        <end position="118"/>
    </location>
</feature>
<keyword evidence="3" id="KW-1185">Reference proteome</keyword>
<dbReference type="InterPro" id="IPR038770">
    <property type="entry name" value="Na+/solute_symporter_sf"/>
</dbReference>
<feature type="transmembrane region" description="Helical" evidence="1">
    <location>
        <begin position="12"/>
        <end position="28"/>
    </location>
</feature>
<dbReference type="Pfam" id="PF13593">
    <property type="entry name" value="SBF_like"/>
    <property type="match status" value="1"/>
</dbReference>
<dbReference type="InterPro" id="IPR016833">
    <property type="entry name" value="Put_Na-Bile_cotransptr"/>
</dbReference>
<dbReference type="InterPro" id="IPR004710">
    <property type="entry name" value="Bilac:Na_transpt"/>
</dbReference>
<comment type="caution">
    <text evidence="2">The sequence shown here is derived from an EMBL/GenBank/DDBJ whole genome shotgun (WGS) entry which is preliminary data.</text>
</comment>
<evidence type="ECO:0000256" key="1">
    <source>
        <dbReference type="SAM" id="Phobius"/>
    </source>
</evidence>
<accession>A0A433RWK5</accession>
<dbReference type="PANTHER" id="PTHR10361">
    <property type="entry name" value="SODIUM-BILE ACID COTRANSPORTER"/>
    <property type="match status" value="1"/>
</dbReference>
<keyword evidence="1" id="KW-0472">Membrane</keyword>
<feature type="transmembrane region" description="Helical" evidence="1">
    <location>
        <begin position="200"/>
        <end position="218"/>
    </location>
</feature>
<dbReference type="Proteomes" id="UP000288623">
    <property type="component" value="Unassembled WGS sequence"/>
</dbReference>
<feature type="transmembrane region" description="Helical" evidence="1">
    <location>
        <begin position="34"/>
        <end position="55"/>
    </location>
</feature>
<feature type="transmembrane region" description="Helical" evidence="1">
    <location>
        <begin position="67"/>
        <end position="84"/>
    </location>
</feature>
<dbReference type="EMBL" id="JTFC01000015">
    <property type="protein sequence ID" value="RUS57655.1"/>
    <property type="molecule type" value="Genomic_DNA"/>
</dbReference>
<dbReference type="RefSeq" id="WP_126989760.1">
    <property type="nucleotide sequence ID" value="NZ_JTFC01000015.1"/>
</dbReference>
<organism evidence="2 3">
    <name type="scientific">Candidatus Kurthia intestinigallinarum</name>
    <dbReference type="NCBI Taxonomy" id="1562256"/>
    <lineage>
        <taxon>Bacteria</taxon>
        <taxon>Bacillati</taxon>
        <taxon>Bacillota</taxon>
        <taxon>Bacilli</taxon>
        <taxon>Bacillales</taxon>
        <taxon>Caryophanaceae</taxon>
        <taxon>Kurthia</taxon>
    </lineage>
</organism>
<feature type="transmembrane region" description="Helical" evidence="1">
    <location>
        <begin position="224"/>
        <end position="250"/>
    </location>
</feature>
<feature type="transmembrane region" description="Helical" evidence="1">
    <location>
        <begin position="160"/>
        <end position="179"/>
    </location>
</feature>